<dbReference type="SUPFAM" id="SSF47005">
    <property type="entry name" value="Peripheral subunit-binding domain of 2-oxo acid dehydrogenase complex"/>
    <property type="match status" value="1"/>
</dbReference>
<dbReference type="InterPro" id="IPR050743">
    <property type="entry name" value="2-oxoacid_DH_E2_comp"/>
</dbReference>
<dbReference type="Pfam" id="PF00364">
    <property type="entry name" value="Biotin_lipoyl"/>
    <property type="match status" value="2"/>
</dbReference>
<comment type="cofactor">
    <cofactor evidence="1 10">
        <name>(R)-lipoate</name>
        <dbReference type="ChEBI" id="CHEBI:83088"/>
    </cofactor>
</comment>
<organism evidence="14 15">
    <name type="scientific">Maritalea myrionectae</name>
    <dbReference type="NCBI Taxonomy" id="454601"/>
    <lineage>
        <taxon>Bacteria</taxon>
        <taxon>Pseudomonadati</taxon>
        <taxon>Pseudomonadota</taxon>
        <taxon>Alphaproteobacteria</taxon>
        <taxon>Hyphomicrobiales</taxon>
        <taxon>Devosiaceae</taxon>
        <taxon>Maritalea</taxon>
    </lineage>
</organism>
<accession>A0A2R4M9F0</accession>
<evidence type="ECO:0000256" key="3">
    <source>
        <dbReference type="ARBA" id="ARBA00005145"/>
    </source>
</evidence>
<evidence type="ECO:0000256" key="9">
    <source>
        <dbReference type="ARBA" id="ARBA00052761"/>
    </source>
</evidence>
<comment type="subunit">
    <text evidence="5">Forms a 24-polypeptide structural core with octahedral symmetry. Part of the 2-oxoglutarate dehydrogenase (OGDH) complex composed of E1 (2-oxoglutarate dehydrogenase), E2 (dihydrolipoamide succinyltransferase) and E3 (dihydrolipoamide dehydrogenase); the complex contains multiple copies of the three enzymatic components (E1, E2 and E3).</text>
</comment>
<dbReference type="InterPro" id="IPR000089">
    <property type="entry name" value="Biotin_lipoyl"/>
</dbReference>
<evidence type="ECO:0000256" key="7">
    <source>
        <dbReference type="ARBA" id="ARBA00022823"/>
    </source>
</evidence>
<feature type="region of interest" description="Disordered" evidence="11">
    <location>
        <begin position="217"/>
        <end position="243"/>
    </location>
</feature>
<evidence type="ECO:0000256" key="1">
    <source>
        <dbReference type="ARBA" id="ARBA00001938"/>
    </source>
</evidence>
<evidence type="ECO:0000259" key="12">
    <source>
        <dbReference type="PROSITE" id="PS50968"/>
    </source>
</evidence>
<dbReference type="Pfam" id="PF02817">
    <property type="entry name" value="E3_binding"/>
    <property type="match status" value="1"/>
</dbReference>
<keyword evidence="8 10" id="KW-0012">Acyltransferase</keyword>
<protein>
    <recommendedName>
        <fullName evidence="10">Dihydrolipoamide acetyltransferase component of pyruvate dehydrogenase complex</fullName>
        <ecNumber evidence="10">2.3.1.-</ecNumber>
    </recommendedName>
</protein>
<comment type="similarity">
    <text evidence="4 10">Belongs to the 2-oxoacid dehydrogenase family.</text>
</comment>
<feature type="domain" description="Lipoyl-binding" evidence="12">
    <location>
        <begin position="122"/>
        <end position="197"/>
    </location>
</feature>
<name>A0A2R4M9F0_9HYPH</name>
<evidence type="ECO:0000256" key="6">
    <source>
        <dbReference type="ARBA" id="ARBA00022679"/>
    </source>
</evidence>
<dbReference type="SUPFAM" id="SSF51230">
    <property type="entry name" value="Single hybrid motif"/>
    <property type="match status" value="2"/>
</dbReference>
<dbReference type="CDD" id="cd06849">
    <property type="entry name" value="lipoyl_domain"/>
    <property type="match status" value="2"/>
</dbReference>
<feature type="domain" description="Peripheral subunit-binding (PSBD)" evidence="13">
    <location>
        <begin position="250"/>
        <end position="287"/>
    </location>
</feature>
<sequence>MGTHIIKLPDVGEGVAEAELVEWHVKIGDVVKEDEVIGAVMTDKATVEIPSPVQGEITWLGAEVGDTVSVGSEIVKLATLGDEDDTSDAKIDPTEDAAEKPAETEDATAPSDDSGKGSGKGSYVIKLPDVGEGVAEAELVEWNVKIGDMVAEDEVLGAVMTDKATVEIPSPVQGEITWLGAEVGDTVSVGSEIVKLATLHGESGAHDADIHVIEKDDTPEEKPGAVPAATPEADSKAEVLPPRTSGEKVLAAPAVRNRAKFLNLDLSQFTGTGPEGSISHEDLDRYLLSQQAKGGGAAASTPAAPYAGTGDEPTKDVKVVGLRRLIAEKMSVANARIPHITYVEEIDVTELEGLRQSLNAQKEEDQTKLSLLPFLMKSMVTALSEQPGINAHFDDDKGVVHQFEHVHMGIAAQTNNGLMVPVVKNAQNHGLWSSAKEIARLAQAAKDGSAKREELTGSTITITSLGALGGVVNTPVINHPEVAIVGVNKMMTMPKWDGEKFVPRKIMNLSSSFDHRVVDGYDAAVFIQRVKSLLEKPLMIFS</sequence>
<evidence type="ECO:0000259" key="13">
    <source>
        <dbReference type="PROSITE" id="PS51826"/>
    </source>
</evidence>
<gene>
    <name evidence="14" type="ORF">MXMO3_00120</name>
</gene>
<feature type="compositionally biased region" description="Low complexity" evidence="11">
    <location>
        <begin position="298"/>
        <end position="310"/>
    </location>
</feature>
<dbReference type="SUPFAM" id="SSF52777">
    <property type="entry name" value="CoA-dependent acyltransferases"/>
    <property type="match status" value="1"/>
</dbReference>
<dbReference type="STRING" id="1122213.GCA_000423365_02836"/>
<feature type="region of interest" description="Disordered" evidence="11">
    <location>
        <begin position="79"/>
        <end position="120"/>
    </location>
</feature>
<evidence type="ECO:0000256" key="5">
    <source>
        <dbReference type="ARBA" id="ARBA00011666"/>
    </source>
</evidence>
<dbReference type="InterPro" id="IPR004167">
    <property type="entry name" value="PSBD"/>
</dbReference>
<dbReference type="InterPro" id="IPR023213">
    <property type="entry name" value="CAT-like_dom_sf"/>
</dbReference>
<dbReference type="InterPro" id="IPR011053">
    <property type="entry name" value="Single_hybrid_motif"/>
</dbReference>
<keyword evidence="15" id="KW-1185">Reference proteome</keyword>
<dbReference type="GO" id="GO:0004149">
    <property type="term" value="F:dihydrolipoyllysine-residue succinyltransferase activity"/>
    <property type="evidence" value="ECO:0007669"/>
    <property type="project" value="UniProtKB-EC"/>
</dbReference>
<evidence type="ECO:0000313" key="14">
    <source>
        <dbReference type="EMBL" id="AVX02668.1"/>
    </source>
</evidence>
<evidence type="ECO:0000256" key="8">
    <source>
        <dbReference type="ARBA" id="ARBA00023315"/>
    </source>
</evidence>
<dbReference type="InterPro" id="IPR001078">
    <property type="entry name" value="2-oxoacid_DH_actylTfrase"/>
</dbReference>
<evidence type="ECO:0000313" key="15">
    <source>
        <dbReference type="Proteomes" id="UP000258927"/>
    </source>
</evidence>
<dbReference type="GO" id="GO:0031405">
    <property type="term" value="F:lipoic acid binding"/>
    <property type="evidence" value="ECO:0007669"/>
    <property type="project" value="TreeGrafter"/>
</dbReference>
<dbReference type="EC" id="2.3.1.-" evidence="10"/>
<dbReference type="PROSITE" id="PS51826">
    <property type="entry name" value="PSBD"/>
    <property type="match status" value="1"/>
</dbReference>
<dbReference type="Proteomes" id="UP000258927">
    <property type="component" value="Chromosome"/>
</dbReference>
<dbReference type="InterPro" id="IPR036625">
    <property type="entry name" value="E3-bd_dom_sf"/>
</dbReference>
<proteinExistence type="inferred from homology"/>
<dbReference type="EMBL" id="CP021330">
    <property type="protein sequence ID" value="AVX02668.1"/>
    <property type="molecule type" value="Genomic_DNA"/>
</dbReference>
<dbReference type="Pfam" id="PF00198">
    <property type="entry name" value="2-oxoacid_dh"/>
    <property type="match status" value="1"/>
</dbReference>
<comment type="catalytic activity">
    <reaction evidence="9">
        <text>N(6)-[(R)-dihydrolipoyl]-L-lysyl-[protein] + succinyl-CoA = N(6)-[(R)-S(8)-succinyldihydrolipoyl]-L-lysyl-[protein] + CoA</text>
        <dbReference type="Rhea" id="RHEA:15213"/>
        <dbReference type="Rhea" id="RHEA-COMP:10475"/>
        <dbReference type="Rhea" id="RHEA-COMP:20092"/>
        <dbReference type="ChEBI" id="CHEBI:57287"/>
        <dbReference type="ChEBI" id="CHEBI:57292"/>
        <dbReference type="ChEBI" id="CHEBI:83100"/>
        <dbReference type="ChEBI" id="CHEBI:83120"/>
        <dbReference type="EC" id="2.3.1.61"/>
    </reaction>
</comment>
<dbReference type="InterPro" id="IPR003016">
    <property type="entry name" value="2-oxoA_DH_lipoyl-BS"/>
</dbReference>
<dbReference type="PANTHER" id="PTHR43178">
    <property type="entry name" value="DIHYDROLIPOAMIDE ACETYLTRANSFERASE COMPONENT OF PYRUVATE DEHYDROGENASE COMPLEX"/>
    <property type="match status" value="1"/>
</dbReference>
<feature type="compositionally biased region" description="Basic and acidic residues" evidence="11">
    <location>
        <begin position="87"/>
        <end position="103"/>
    </location>
</feature>
<dbReference type="GO" id="GO:0016407">
    <property type="term" value="F:acetyltransferase activity"/>
    <property type="evidence" value="ECO:0007669"/>
    <property type="project" value="TreeGrafter"/>
</dbReference>
<dbReference type="GO" id="GO:0005737">
    <property type="term" value="C:cytoplasm"/>
    <property type="evidence" value="ECO:0007669"/>
    <property type="project" value="TreeGrafter"/>
</dbReference>
<dbReference type="RefSeq" id="WP_117394604.1">
    <property type="nucleotide sequence ID" value="NZ_CP021330.1"/>
</dbReference>
<reference evidence="14 15" key="1">
    <citation type="submission" date="2017-05" db="EMBL/GenBank/DDBJ databases">
        <title>Genome Analysis of Maritalea myrionectae HL2708#5.</title>
        <authorList>
            <consortium name="Cotde Inc.-PKNU"/>
            <person name="Jang D."/>
            <person name="Oh H.-M."/>
        </authorList>
    </citation>
    <scope>NUCLEOTIDE SEQUENCE [LARGE SCALE GENOMIC DNA]</scope>
    <source>
        <strain evidence="14 15">HL2708#5</strain>
    </source>
</reference>
<feature type="domain" description="Lipoyl-binding" evidence="12">
    <location>
        <begin position="3"/>
        <end position="78"/>
    </location>
</feature>
<evidence type="ECO:0000256" key="10">
    <source>
        <dbReference type="RuleBase" id="RU003423"/>
    </source>
</evidence>
<dbReference type="Gene3D" id="2.40.50.100">
    <property type="match status" value="2"/>
</dbReference>
<dbReference type="KEGG" id="mmyr:MXMO3_00120"/>
<feature type="region of interest" description="Disordered" evidence="11">
    <location>
        <begin position="294"/>
        <end position="314"/>
    </location>
</feature>
<keyword evidence="7 10" id="KW-0450">Lipoyl</keyword>
<comment type="function">
    <text evidence="2">E2 component of the 2-oxoglutarate dehydrogenase (OGDH) complex which catalyzes the second step in the conversion of 2-oxoglutarate to succinyl-CoA and CO(2).</text>
</comment>
<dbReference type="PROSITE" id="PS00189">
    <property type="entry name" value="LIPOYL"/>
    <property type="match status" value="2"/>
</dbReference>
<dbReference type="PROSITE" id="PS50968">
    <property type="entry name" value="BIOTINYL_LIPOYL"/>
    <property type="match status" value="2"/>
</dbReference>
<dbReference type="Gene3D" id="3.30.559.10">
    <property type="entry name" value="Chloramphenicol acetyltransferase-like domain"/>
    <property type="match status" value="1"/>
</dbReference>
<evidence type="ECO:0000256" key="11">
    <source>
        <dbReference type="SAM" id="MobiDB-lite"/>
    </source>
</evidence>
<keyword evidence="6 10" id="KW-0808">Transferase</keyword>
<dbReference type="FunFam" id="3.30.559.10:FF:000007">
    <property type="entry name" value="Dihydrolipoamide acetyltransferase component of pyruvate dehydrogenase complex"/>
    <property type="match status" value="1"/>
</dbReference>
<dbReference type="Gene3D" id="4.10.320.10">
    <property type="entry name" value="E3-binding domain"/>
    <property type="match status" value="1"/>
</dbReference>
<dbReference type="PANTHER" id="PTHR43178:SF5">
    <property type="entry name" value="LIPOAMIDE ACYLTRANSFERASE COMPONENT OF BRANCHED-CHAIN ALPHA-KETO ACID DEHYDROGENASE COMPLEX, MITOCHONDRIAL"/>
    <property type="match status" value="1"/>
</dbReference>
<dbReference type="AlphaFoldDB" id="A0A2R4M9F0"/>
<evidence type="ECO:0000256" key="2">
    <source>
        <dbReference type="ARBA" id="ARBA00004052"/>
    </source>
</evidence>
<evidence type="ECO:0000256" key="4">
    <source>
        <dbReference type="ARBA" id="ARBA00007317"/>
    </source>
</evidence>
<comment type="pathway">
    <text evidence="3">Amino-acid degradation; L-lysine degradation via saccharopine pathway; glutaryl-CoA from L-lysine: step 6/6.</text>
</comment>